<feature type="domain" description="V-ATPase proteolipid subunit C-like" evidence="15">
    <location>
        <begin position="26"/>
        <end position="88"/>
    </location>
</feature>
<dbReference type="CDD" id="cd18121">
    <property type="entry name" value="ATP-synt_Fo_c"/>
    <property type="match status" value="1"/>
</dbReference>
<dbReference type="Gene3D" id="1.20.20.10">
    <property type="entry name" value="F1F0 ATP synthase subunit C"/>
    <property type="match status" value="1"/>
</dbReference>
<dbReference type="InterPro" id="IPR005953">
    <property type="entry name" value="ATP_synth_csu_bac/chlpt"/>
</dbReference>
<dbReference type="InterPro" id="IPR038662">
    <property type="entry name" value="ATP_synth_F0_csu_sf"/>
</dbReference>
<organism evidence="16 17">
    <name type="scientific">Roseimaritima multifibrata</name>
    <dbReference type="NCBI Taxonomy" id="1930274"/>
    <lineage>
        <taxon>Bacteria</taxon>
        <taxon>Pseudomonadati</taxon>
        <taxon>Planctomycetota</taxon>
        <taxon>Planctomycetia</taxon>
        <taxon>Pirellulales</taxon>
        <taxon>Pirellulaceae</taxon>
        <taxon>Roseimaritima</taxon>
    </lineage>
</organism>
<dbReference type="GO" id="GO:0046933">
    <property type="term" value="F:proton-transporting ATP synthase activity, rotational mechanism"/>
    <property type="evidence" value="ECO:0007669"/>
    <property type="project" value="UniProtKB-UniRule"/>
</dbReference>
<evidence type="ECO:0000256" key="8">
    <source>
        <dbReference type="ARBA" id="ARBA00022989"/>
    </source>
</evidence>
<dbReference type="GO" id="GO:0008289">
    <property type="term" value="F:lipid binding"/>
    <property type="evidence" value="ECO:0007669"/>
    <property type="project" value="UniProtKB-KW"/>
</dbReference>
<keyword evidence="6 14" id="KW-0812">Transmembrane</keyword>
<dbReference type="Proteomes" id="UP000320672">
    <property type="component" value="Chromosome"/>
</dbReference>
<dbReference type="HAMAP" id="MF_01396">
    <property type="entry name" value="ATP_synth_c_bact"/>
    <property type="match status" value="1"/>
</dbReference>
<keyword evidence="3 14" id="KW-0813">Transport</keyword>
<feature type="transmembrane region" description="Helical" evidence="14">
    <location>
        <begin position="26"/>
        <end position="46"/>
    </location>
</feature>
<evidence type="ECO:0000256" key="3">
    <source>
        <dbReference type="ARBA" id="ARBA00022448"/>
    </source>
</evidence>
<dbReference type="GO" id="GO:0033177">
    <property type="term" value="C:proton-transporting two-sector ATPase complex, proton-transporting domain"/>
    <property type="evidence" value="ECO:0007669"/>
    <property type="project" value="InterPro"/>
</dbReference>
<dbReference type="FunFam" id="1.20.20.10:FF:000004">
    <property type="entry name" value="ATP synthase subunit c"/>
    <property type="match status" value="1"/>
</dbReference>
<dbReference type="KEGG" id="rml:FF011L_00670"/>
<proteinExistence type="inferred from homology"/>
<keyword evidence="9 14" id="KW-0406">Ion transport</keyword>
<evidence type="ECO:0000256" key="14">
    <source>
        <dbReference type="HAMAP-Rule" id="MF_01396"/>
    </source>
</evidence>
<dbReference type="InterPro" id="IPR035921">
    <property type="entry name" value="F/V-ATP_Csub_sf"/>
</dbReference>
<comment type="subcellular location">
    <subcellularLocation>
        <location evidence="14">Cell membrane</location>
        <topology evidence="14">Multi-pass membrane protein</topology>
    </subcellularLocation>
    <subcellularLocation>
        <location evidence="1">Membrane</location>
        <topology evidence="1">Multi-pass membrane protein</topology>
    </subcellularLocation>
</comment>
<evidence type="ECO:0000256" key="11">
    <source>
        <dbReference type="ARBA" id="ARBA00023136"/>
    </source>
</evidence>
<keyword evidence="8 14" id="KW-1133">Transmembrane helix</keyword>
<keyword evidence="5 14" id="KW-0138">CF(0)</keyword>
<feature type="transmembrane region" description="Helical" evidence="14">
    <location>
        <begin position="67"/>
        <end position="88"/>
    </location>
</feature>
<evidence type="ECO:0000256" key="9">
    <source>
        <dbReference type="ARBA" id="ARBA00023065"/>
    </source>
</evidence>
<dbReference type="PROSITE" id="PS00605">
    <property type="entry name" value="ATPASE_C"/>
    <property type="match status" value="1"/>
</dbReference>
<dbReference type="InterPro" id="IPR002379">
    <property type="entry name" value="ATPase_proteolipid_c-like_dom"/>
</dbReference>
<gene>
    <name evidence="16" type="primary">atpE_1</name>
    <name evidence="14" type="synonym">atpE</name>
    <name evidence="16" type="ORF">FF011L_00670</name>
</gene>
<feature type="site" description="Reversibly protonated during proton transport" evidence="14">
    <location>
        <position position="75"/>
    </location>
</feature>
<dbReference type="GO" id="GO:0045259">
    <property type="term" value="C:proton-transporting ATP synthase complex"/>
    <property type="evidence" value="ECO:0007669"/>
    <property type="project" value="UniProtKB-KW"/>
</dbReference>
<keyword evidence="10 14" id="KW-0446">Lipid-binding</keyword>
<dbReference type="InterPro" id="IPR000454">
    <property type="entry name" value="ATP_synth_F0_csu"/>
</dbReference>
<name>A0A517M8W3_9BACT</name>
<dbReference type="InterPro" id="IPR020537">
    <property type="entry name" value="ATP_synth_F0_csu_DDCD_BS"/>
</dbReference>
<dbReference type="GO" id="GO:0005886">
    <property type="term" value="C:plasma membrane"/>
    <property type="evidence" value="ECO:0007669"/>
    <property type="project" value="UniProtKB-SubCell"/>
</dbReference>
<keyword evidence="12 14" id="KW-0066">ATP synthesis</keyword>
<comment type="similarity">
    <text evidence="2 14">Belongs to the ATPase C chain family.</text>
</comment>
<evidence type="ECO:0000313" key="17">
    <source>
        <dbReference type="Proteomes" id="UP000320672"/>
    </source>
</evidence>
<accession>A0A517M8W3</accession>
<keyword evidence="4 14" id="KW-1003">Cell membrane</keyword>
<keyword evidence="11 14" id="KW-0472">Membrane</keyword>
<dbReference type="NCBIfam" id="TIGR01260">
    <property type="entry name" value="ATP_synt_c"/>
    <property type="match status" value="1"/>
</dbReference>
<evidence type="ECO:0000256" key="4">
    <source>
        <dbReference type="ARBA" id="ARBA00022475"/>
    </source>
</evidence>
<evidence type="ECO:0000256" key="5">
    <source>
        <dbReference type="ARBA" id="ARBA00022547"/>
    </source>
</evidence>
<sequence length="92" mass="9358">MFEFALMMVTFAQETALTVPDWGRAGIGVGMGLILIGAGLGIGRIGGSAVEAMARQPEASGQIGTNMLIAAALIEGVTVIALILAFILPSVK</sequence>
<reference evidence="16 17" key="1">
    <citation type="submission" date="2019-02" db="EMBL/GenBank/DDBJ databases">
        <title>Deep-cultivation of Planctomycetes and their phenomic and genomic characterization uncovers novel biology.</title>
        <authorList>
            <person name="Wiegand S."/>
            <person name="Jogler M."/>
            <person name="Boedeker C."/>
            <person name="Pinto D."/>
            <person name="Vollmers J."/>
            <person name="Rivas-Marin E."/>
            <person name="Kohn T."/>
            <person name="Peeters S.H."/>
            <person name="Heuer A."/>
            <person name="Rast P."/>
            <person name="Oberbeckmann S."/>
            <person name="Bunk B."/>
            <person name="Jeske O."/>
            <person name="Meyerdierks A."/>
            <person name="Storesund J.E."/>
            <person name="Kallscheuer N."/>
            <person name="Luecker S."/>
            <person name="Lage O.M."/>
            <person name="Pohl T."/>
            <person name="Merkel B.J."/>
            <person name="Hornburger P."/>
            <person name="Mueller R.-W."/>
            <person name="Bruemmer F."/>
            <person name="Labrenz M."/>
            <person name="Spormann A.M."/>
            <person name="Op den Camp H."/>
            <person name="Overmann J."/>
            <person name="Amann R."/>
            <person name="Jetten M.S.M."/>
            <person name="Mascher T."/>
            <person name="Medema M.H."/>
            <person name="Devos D.P."/>
            <person name="Kaster A.-K."/>
            <person name="Ovreas L."/>
            <person name="Rohde M."/>
            <person name="Galperin M.Y."/>
            <person name="Jogler C."/>
        </authorList>
    </citation>
    <scope>NUCLEOTIDE SEQUENCE [LARGE SCALE GENOMIC DNA]</scope>
    <source>
        <strain evidence="16 17">FF011L</strain>
    </source>
</reference>
<evidence type="ECO:0000256" key="6">
    <source>
        <dbReference type="ARBA" id="ARBA00022692"/>
    </source>
</evidence>
<evidence type="ECO:0000256" key="13">
    <source>
        <dbReference type="ARBA" id="ARBA00025198"/>
    </source>
</evidence>
<comment type="function">
    <text evidence="13 14">F(1)F(0) ATP synthase produces ATP from ADP in the presence of a proton or sodium gradient. F-type ATPases consist of two structural domains, F(1) containing the extramembraneous catalytic core and F(0) containing the membrane proton channel, linked together by a central stalk and a peripheral stalk. During catalysis, ATP synthesis in the catalytic domain of F(1) is coupled via a rotary mechanism of the central stalk subunits to proton translocation.</text>
</comment>
<protein>
    <recommendedName>
        <fullName evidence="14">ATP synthase subunit c</fullName>
    </recommendedName>
    <alternativeName>
        <fullName evidence="14">ATP synthase F(0) sector subunit c</fullName>
    </alternativeName>
    <alternativeName>
        <fullName evidence="14">F-type ATPase subunit c</fullName>
        <shortName evidence="14">F-ATPase subunit c</shortName>
    </alternativeName>
    <alternativeName>
        <fullName evidence="14">Lipid-binding protein</fullName>
    </alternativeName>
</protein>
<evidence type="ECO:0000259" key="15">
    <source>
        <dbReference type="Pfam" id="PF00137"/>
    </source>
</evidence>
<keyword evidence="17" id="KW-1185">Reference proteome</keyword>
<dbReference type="SUPFAM" id="SSF81333">
    <property type="entry name" value="F1F0 ATP synthase subunit C"/>
    <property type="match status" value="1"/>
</dbReference>
<dbReference type="Pfam" id="PF00137">
    <property type="entry name" value="ATP-synt_C"/>
    <property type="match status" value="1"/>
</dbReference>
<dbReference type="OrthoDB" id="291624at2"/>
<keyword evidence="7 14" id="KW-0375">Hydrogen ion transport</keyword>
<evidence type="ECO:0000256" key="12">
    <source>
        <dbReference type="ARBA" id="ARBA00023310"/>
    </source>
</evidence>
<dbReference type="PRINTS" id="PR00124">
    <property type="entry name" value="ATPASEC"/>
</dbReference>
<dbReference type="EMBL" id="CP036262">
    <property type="protein sequence ID" value="QDS91338.1"/>
    <property type="molecule type" value="Genomic_DNA"/>
</dbReference>
<dbReference type="RefSeq" id="WP_145349422.1">
    <property type="nucleotide sequence ID" value="NZ_CP036262.1"/>
</dbReference>
<evidence type="ECO:0000256" key="7">
    <source>
        <dbReference type="ARBA" id="ARBA00022781"/>
    </source>
</evidence>
<dbReference type="AlphaFoldDB" id="A0A517M8W3"/>
<comment type="function">
    <text evidence="14">Key component of the F(0) channel; it plays a direct role in translocation across the membrane. A homomeric c-ring of between 10-14 subunits forms the central stalk rotor element with the F(1) delta and epsilon subunits.</text>
</comment>
<evidence type="ECO:0000256" key="1">
    <source>
        <dbReference type="ARBA" id="ARBA00004141"/>
    </source>
</evidence>
<evidence type="ECO:0000313" key="16">
    <source>
        <dbReference type="EMBL" id="QDS91338.1"/>
    </source>
</evidence>
<evidence type="ECO:0000256" key="2">
    <source>
        <dbReference type="ARBA" id="ARBA00006704"/>
    </source>
</evidence>
<evidence type="ECO:0000256" key="10">
    <source>
        <dbReference type="ARBA" id="ARBA00023121"/>
    </source>
</evidence>